<accession>A0A9P9JQB9</accession>
<sequence>MATRDECDNQIYRHSHDRNAPSVFVAGLLYYPDVISLMLISTHMVTSNAIKTAAPGKLPLRTWASPISREQNISNESSSGAEYSTSMSSKTPPMAITARYRDAWPVLRQVRNRELAPLRTQLDRQYGPQEKDLEPCSIHGTLPRQKKLSLNYLCIVLLRSSNKRQFSNIGRNSSDTIDKDCLSTAVATKVARRIFEMQLFKELFQTRRFIPVFFMNG</sequence>
<dbReference type="OrthoDB" id="10346922at2759"/>
<name>A0A9P9JQB9_FUSRE</name>
<reference evidence="2" key="1">
    <citation type="journal article" date="2021" name="Nat. Commun.">
        <title>Genetic determinants of endophytism in the Arabidopsis root mycobiome.</title>
        <authorList>
            <person name="Mesny F."/>
            <person name="Miyauchi S."/>
            <person name="Thiergart T."/>
            <person name="Pickel B."/>
            <person name="Atanasova L."/>
            <person name="Karlsson M."/>
            <person name="Huettel B."/>
            <person name="Barry K.W."/>
            <person name="Haridas S."/>
            <person name="Chen C."/>
            <person name="Bauer D."/>
            <person name="Andreopoulos W."/>
            <person name="Pangilinan J."/>
            <person name="LaButti K."/>
            <person name="Riley R."/>
            <person name="Lipzen A."/>
            <person name="Clum A."/>
            <person name="Drula E."/>
            <person name="Henrissat B."/>
            <person name="Kohler A."/>
            <person name="Grigoriev I.V."/>
            <person name="Martin F.M."/>
            <person name="Hacquard S."/>
        </authorList>
    </citation>
    <scope>NUCLEOTIDE SEQUENCE</scope>
    <source>
        <strain evidence="2">MPI-CAGE-AT-0023</strain>
    </source>
</reference>
<comment type="caution">
    <text evidence="2">The sequence shown here is derived from an EMBL/GenBank/DDBJ whole genome shotgun (WGS) entry which is preliminary data.</text>
</comment>
<dbReference type="EMBL" id="JAGMUX010000032">
    <property type="protein sequence ID" value="KAH7210703.1"/>
    <property type="molecule type" value="Genomic_DNA"/>
</dbReference>
<protein>
    <submittedName>
        <fullName evidence="2">Uncharacterized protein</fullName>
    </submittedName>
</protein>
<dbReference type="AlphaFoldDB" id="A0A9P9JQB9"/>
<evidence type="ECO:0000256" key="1">
    <source>
        <dbReference type="SAM" id="MobiDB-lite"/>
    </source>
</evidence>
<keyword evidence="3" id="KW-1185">Reference proteome</keyword>
<evidence type="ECO:0000313" key="3">
    <source>
        <dbReference type="Proteomes" id="UP000720189"/>
    </source>
</evidence>
<evidence type="ECO:0000313" key="2">
    <source>
        <dbReference type="EMBL" id="KAH7210703.1"/>
    </source>
</evidence>
<dbReference type="RefSeq" id="XP_046041474.1">
    <property type="nucleotide sequence ID" value="XM_046194504.1"/>
</dbReference>
<organism evidence="2 3">
    <name type="scientific">Fusarium redolens</name>
    <dbReference type="NCBI Taxonomy" id="48865"/>
    <lineage>
        <taxon>Eukaryota</taxon>
        <taxon>Fungi</taxon>
        <taxon>Dikarya</taxon>
        <taxon>Ascomycota</taxon>
        <taxon>Pezizomycotina</taxon>
        <taxon>Sordariomycetes</taxon>
        <taxon>Hypocreomycetidae</taxon>
        <taxon>Hypocreales</taxon>
        <taxon>Nectriaceae</taxon>
        <taxon>Fusarium</taxon>
        <taxon>Fusarium redolens species complex</taxon>
    </lineage>
</organism>
<dbReference type="GeneID" id="70224458"/>
<feature type="region of interest" description="Disordered" evidence="1">
    <location>
        <begin position="69"/>
        <end position="90"/>
    </location>
</feature>
<gene>
    <name evidence="2" type="ORF">BKA55DRAFT_585952</name>
</gene>
<proteinExistence type="predicted"/>
<dbReference type="Proteomes" id="UP000720189">
    <property type="component" value="Unassembled WGS sequence"/>
</dbReference>